<accession>A0A0N1HYV2</accession>
<dbReference type="RefSeq" id="XP_018003723.1">
    <property type="nucleotide sequence ID" value="XM_018146494.1"/>
</dbReference>
<evidence type="ECO:0000313" key="3">
    <source>
        <dbReference type="EMBL" id="KPI43760.1"/>
    </source>
</evidence>
<dbReference type="EMBL" id="LFJN01000004">
    <property type="protein sequence ID" value="KPI43760.1"/>
    <property type="molecule type" value="Genomic_DNA"/>
</dbReference>
<evidence type="ECO:0000256" key="2">
    <source>
        <dbReference type="SAM" id="SignalP"/>
    </source>
</evidence>
<reference evidence="3 4" key="1">
    <citation type="submission" date="2015-06" db="EMBL/GenBank/DDBJ databases">
        <title>Draft genome of the ant-associated black yeast Phialophora attae CBS 131958.</title>
        <authorList>
            <person name="Moreno L.F."/>
            <person name="Stielow B.J."/>
            <person name="de Hoog S."/>
            <person name="Vicente V.A."/>
            <person name="Weiss V.A."/>
            <person name="de Vries M."/>
            <person name="Cruz L.M."/>
            <person name="Souza E.M."/>
        </authorList>
    </citation>
    <scope>NUCLEOTIDE SEQUENCE [LARGE SCALE GENOMIC DNA]</scope>
    <source>
        <strain evidence="3 4">CBS 131958</strain>
    </source>
</reference>
<feature type="region of interest" description="Disordered" evidence="1">
    <location>
        <begin position="163"/>
        <end position="192"/>
    </location>
</feature>
<dbReference type="Proteomes" id="UP000038010">
    <property type="component" value="Unassembled WGS sequence"/>
</dbReference>
<gene>
    <name evidence="3" type="ORF">AB675_6218</name>
</gene>
<feature type="compositionally biased region" description="Polar residues" evidence="1">
    <location>
        <begin position="110"/>
        <end position="124"/>
    </location>
</feature>
<sequence length="257" mass="25926">MRFHFPLLAAVLTAGTTVLARHIHDEALVDVVSALETQISALEEKIEAATVVPTQVSATTGDAAVASAGDADDSNGANDAGAAGMSVSVPEVASNNTDPADTDAAGYDTDPTSTDVANNDTSPMSTDTASNDTNTTRLDTANENAVPTSIDVASDDVVVPTNTVAASDSSDGSNDSDNNTANDATPPNTLSKRWTVDDRTAQLRCLNSNGGAMGSLPTTSCANVTISPSLPRSARPSVPVGTAASDASHGVAVRIGR</sequence>
<evidence type="ECO:0000256" key="1">
    <source>
        <dbReference type="SAM" id="MobiDB-lite"/>
    </source>
</evidence>
<organism evidence="3 4">
    <name type="scientific">Cyphellophora attinorum</name>
    <dbReference type="NCBI Taxonomy" id="1664694"/>
    <lineage>
        <taxon>Eukaryota</taxon>
        <taxon>Fungi</taxon>
        <taxon>Dikarya</taxon>
        <taxon>Ascomycota</taxon>
        <taxon>Pezizomycotina</taxon>
        <taxon>Eurotiomycetes</taxon>
        <taxon>Chaetothyriomycetidae</taxon>
        <taxon>Chaetothyriales</taxon>
        <taxon>Cyphellophoraceae</taxon>
        <taxon>Cyphellophora</taxon>
    </lineage>
</organism>
<protein>
    <submittedName>
        <fullName evidence="3">Uncharacterized protein</fullName>
    </submittedName>
</protein>
<dbReference type="AlphaFoldDB" id="A0A0N1HYV2"/>
<name>A0A0N1HYV2_9EURO</name>
<feature type="signal peptide" evidence="2">
    <location>
        <begin position="1"/>
        <end position="20"/>
    </location>
</feature>
<dbReference type="VEuPathDB" id="FungiDB:AB675_6218"/>
<comment type="caution">
    <text evidence="3">The sequence shown here is derived from an EMBL/GenBank/DDBJ whole genome shotgun (WGS) entry which is preliminary data.</text>
</comment>
<feature type="compositionally biased region" description="Low complexity" evidence="1">
    <location>
        <begin position="165"/>
        <end position="189"/>
    </location>
</feature>
<feature type="compositionally biased region" description="Low complexity" evidence="1">
    <location>
        <begin position="125"/>
        <end position="136"/>
    </location>
</feature>
<dbReference type="GeneID" id="28738374"/>
<evidence type="ECO:0000313" key="4">
    <source>
        <dbReference type="Proteomes" id="UP000038010"/>
    </source>
</evidence>
<proteinExistence type="predicted"/>
<feature type="region of interest" description="Disordered" evidence="1">
    <location>
        <begin position="91"/>
        <end position="137"/>
    </location>
</feature>
<feature type="chain" id="PRO_5005873652" evidence="2">
    <location>
        <begin position="21"/>
        <end position="257"/>
    </location>
</feature>
<keyword evidence="2" id="KW-0732">Signal</keyword>
<keyword evidence="4" id="KW-1185">Reference proteome</keyword>